<dbReference type="EMBL" id="CM046131">
    <property type="protein sequence ID" value="KAI8429430.1"/>
    <property type="molecule type" value="Genomic_DNA"/>
</dbReference>
<evidence type="ECO:0000313" key="2">
    <source>
        <dbReference type="Proteomes" id="UP001064048"/>
    </source>
</evidence>
<name>A0ACC0JZK4_CHOFU</name>
<reference evidence="1 2" key="1">
    <citation type="journal article" date="2022" name="Genome Biol. Evol.">
        <title>The Spruce Budworm Genome: Reconstructing the Evolutionary History of Antifreeze Proteins.</title>
        <authorList>
            <person name="Beliveau C."/>
            <person name="Gagne P."/>
            <person name="Picq S."/>
            <person name="Vernygora O."/>
            <person name="Keeling C.I."/>
            <person name="Pinkney K."/>
            <person name="Doucet D."/>
            <person name="Wen F."/>
            <person name="Johnston J.S."/>
            <person name="Maaroufi H."/>
            <person name="Boyle B."/>
            <person name="Laroche J."/>
            <person name="Dewar K."/>
            <person name="Juretic N."/>
            <person name="Blackburn G."/>
            <person name="Nisole A."/>
            <person name="Brunet B."/>
            <person name="Brandao M."/>
            <person name="Lumley L."/>
            <person name="Duan J."/>
            <person name="Quan G."/>
            <person name="Lucarotti C.J."/>
            <person name="Roe A.D."/>
            <person name="Sperling F.A.H."/>
            <person name="Levesque R.C."/>
            <person name="Cusson M."/>
        </authorList>
    </citation>
    <scope>NUCLEOTIDE SEQUENCE [LARGE SCALE GENOMIC DNA]</scope>
    <source>
        <strain evidence="1">Glfc:IPQL:Cfum</strain>
    </source>
</reference>
<comment type="caution">
    <text evidence="1">The sequence shown here is derived from an EMBL/GenBank/DDBJ whole genome shotgun (WGS) entry which is preliminary data.</text>
</comment>
<dbReference type="Proteomes" id="UP001064048">
    <property type="component" value="Chromosome Z"/>
</dbReference>
<proteinExistence type="predicted"/>
<keyword evidence="2" id="KW-1185">Reference proteome</keyword>
<evidence type="ECO:0000313" key="1">
    <source>
        <dbReference type="EMBL" id="KAI8429430.1"/>
    </source>
</evidence>
<sequence length="101" mass="11813">MVERHKDLFEASPPNLNASFTHPHTALVETAERSEARPEVYAMARISKVPRKATCRTRRTAQLPLSRRKVLPIRRSQLDAIPEQDERTFWSPLRQTRYMVD</sequence>
<protein>
    <submittedName>
        <fullName evidence="1">Uncharacterized protein</fullName>
    </submittedName>
</protein>
<accession>A0ACC0JZK4</accession>
<gene>
    <name evidence="1" type="ORF">MSG28_000071</name>
</gene>
<organism evidence="1 2">
    <name type="scientific">Choristoneura fumiferana</name>
    <name type="common">Spruce budworm moth</name>
    <name type="synonym">Archips fumiferana</name>
    <dbReference type="NCBI Taxonomy" id="7141"/>
    <lineage>
        <taxon>Eukaryota</taxon>
        <taxon>Metazoa</taxon>
        <taxon>Ecdysozoa</taxon>
        <taxon>Arthropoda</taxon>
        <taxon>Hexapoda</taxon>
        <taxon>Insecta</taxon>
        <taxon>Pterygota</taxon>
        <taxon>Neoptera</taxon>
        <taxon>Endopterygota</taxon>
        <taxon>Lepidoptera</taxon>
        <taxon>Glossata</taxon>
        <taxon>Ditrysia</taxon>
        <taxon>Tortricoidea</taxon>
        <taxon>Tortricidae</taxon>
        <taxon>Tortricinae</taxon>
        <taxon>Choristoneura</taxon>
    </lineage>
</organism>